<gene>
    <name evidence="3" type="ORF">SAY86_023574</name>
</gene>
<keyword evidence="1" id="KW-0175">Coiled coil</keyword>
<keyword evidence="4" id="KW-1185">Reference proteome</keyword>
<accession>A0AAN7LXI9</accession>
<organism evidence="3 4">
    <name type="scientific">Trapa natans</name>
    <name type="common">Water chestnut</name>
    <dbReference type="NCBI Taxonomy" id="22666"/>
    <lineage>
        <taxon>Eukaryota</taxon>
        <taxon>Viridiplantae</taxon>
        <taxon>Streptophyta</taxon>
        <taxon>Embryophyta</taxon>
        <taxon>Tracheophyta</taxon>
        <taxon>Spermatophyta</taxon>
        <taxon>Magnoliopsida</taxon>
        <taxon>eudicotyledons</taxon>
        <taxon>Gunneridae</taxon>
        <taxon>Pentapetalae</taxon>
        <taxon>rosids</taxon>
        <taxon>malvids</taxon>
        <taxon>Myrtales</taxon>
        <taxon>Lythraceae</taxon>
        <taxon>Trapa</taxon>
    </lineage>
</organism>
<proteinExistence type="predicted"/>
<evidence type="ECO:0000313" key="4">
    <source>
        <dbReference type="Proteomes" id="UP001346149"/>
    </source>
</evidence>
<dbReference type="PANTHER" id="PTHR47747:SF2">
    <property type="entry name" value="RIBONUCLEASE P PROTEIN SUBUNIT P38-LIKE PROTEIN"/>
    <property type="match status" value="1"/>
</dbReference>
<dbReference type="Proteomes" id="UP001346149">
    <property type="component" value="Unassembled WGS sequence"/>
</dbReference>
<evidence type="ECO:0000313" key="3">
    <source>
        <dbReference type="EMBL" id="KAK4793139.1"/>
    </source>
</evidence>
<feature type="coiled-coil region" evidence="1">
    <location>
        <begin position="466"/>
        <end position="507"/>
    </location>
</feature>
<reference evidence="3 4" key="1">
    <citation type="journal article" date="2023" name="Hortic Res">
        <title>Pangenome of water caltrop reveals structural variations and asymmetric subgenome divergence after allopolyploidization.</title>
        <authorList>
            <person name="Zhang X."/>
            <person name="Chen Y."/>
            <person name="Wang L."/>
            <person name="Yuan Y."/>
            <person name="Fang M."/>
            <person name="Shi L."/>
            <person name="Lu R."/>
            <person name="Comes H.P."/>
            <person name="Ma Y."/>
            <person name="Chen Y."/>
            <person name="Huang G."/>
            <person name="Zhou Y."/>
            <person name="Zheng Z."/>
            <person name="Qiu Y."/>
        </authorList>
    </citation>
    <scope>NUCLEOTIDE SEQUENCE [LARGE SCALE GENOMIC DNA]</scope>
    <source>
        <strain evidence="3">F231</strain>
    </source>
</reference>
<dbReference type="EMBL" id="JAXQNO010000008">
    <property type="protein sequence ID" value="KAK4793139.1"/>
    <property type="molecule type" value="Genomic_DNA"/>
</dbReference>
<name>A0AAN7LXI9_TRANT</name>
<comment type="caution">
    <text evidence="3">The sequence shown here is derived from an EMBL/GenBank/DDBJ whole genome shotgun (WGS) entry which is preliminary data.</text>
</comment>
<feature type="coiled-coil region" evidence="1">
    <location>
        <begin position="177"/>
        <end position="257"/>
    </location>
</feature>
<dbReference type="PANTHER" id="PTHR47747">
    <property type="entry name" value="RIBONUCLEASE P PROTEIN SUBUNIT P38-LIKE PROTEIN"/>
    <property type="match status" value="1"/>
</dbReference>
<feature type="region of interest" description="Disordered" evidence="2">
    <location>
        <begin position="357"/>
        <end position="390"/>
    </location>
</feature>
<dbReference type="AlphaFoldDB" id="A0AAN7LXI9"/>
<evidence type="ECO:0000256" key="2">
    <source>
        <dbReference type="SAM" id="MobiDB-lite"/>
    </source>
</evidence>
<evidence type="ECO:0000256" key="1">
    <source>
        <dbReference type="SAM" id="Coils"/>
    </source>
</evidence>
<feature type="compositionally biased region" description="Basic and acidic residues" evidence="2">
    <location>
        <begin position="368"/>
        <end position="381"/>
    </location>
</feature>
<sequence>MEENSTSGSTLAAPLMNLERIEWTWYPIYFGVSCAVSALRFLSDHGNSEEENKWSDICDKMLQGSAQLLGLLVWRANKVGADDKKCFLVEKLKGAEKKIEELNHIRREDAKANEKVVCIFAAHEQSWFNERKKLRQQIGALINEMKFLERKKVEDISKLNEKLKEMEILLEGRDKSLEEEELKNRGLQENLNKAERALEESREAAKTEIWKHKTAFIELVSNQRQLEAEMGRAMRQIEALKEELDSVLEQKEESVLMVQKLSVEIVKMQKDLDQKDKILSAMLRKSKLDTAEKQMLLKEVKVSKAMRKQAELEKERLRTISESNNKLKHGGHRSLRSLLEKKVSSKFEEGLFSGARRVDSTASGSSRKSHDIGEATEKTGADIDSPPLSKNYPPEENGALAIMDNVELENWAQSEAEKHTTLIEQRHQLEVEAFVEQMRLKDEKLEASRWQLLSMEIESKRLRAHAEGLKRDISQFRQSNMKLEALILEQEEELGSLKEKLNSQNSLISDWTKVKIIKRRVAEKERERKLCTSTVEVSPKVDCEIEGKEVHLMVQSPEEKTEEMNLANDRKSSLDFSCHVEDLESSSQLLSDKAKNSSSSWRMDLQALGVSYKIKRLNQQLLMLERLMGKQDGSTENVKSKEDGAKSLFSLISLMNKQIGRYQSLQDKTDDLCKRMRGNDLDADLGDPNAVRTRGQKTKMLEHFLEETFQLQRYMVATGQKLMEVQSKVAAGLIGADQQLDKPTSFDMKRFADNVRALFQEVQRGLEVRISRIIGDLEGTIASDGIIHLRM</sequence>
<protein>
    <submittedName>
        <fullName evidence="3">Uncharacterized protein</fullName>
    </submittedName>
</protein>